<sequence length="104" mass="12198">MNITDIIVAIQRSLVRITDHADEEAVNDDLAFDEIYYSVIKGEIIEDYPNDRPYPSCLVFGKNFTGEPIHSVWGYNPDNLWVVLLTVYRPDPKRWIDWKIRVKT</sequence>
<reference evidence="1 2" key="1">
    <citation type="journal article" date="2013" name="Genome Biol.">
        <title>Genomic analysis reveals key aspects of prokaryotic symbiosis in the phototrophic consortium "Chlorochromatium aggregatum".</title>
        <authorList>
            <person name="Liu Z."/>
            <person name="Muller J."/>
            <person name="Li T."/>
            <person name="Alvey R.M."/>
            <person name="Vogl K."/>
            <person name="Frigaard N.U."/>
            <person name="Rockwell N.C."/>
            <person name="Boyd E.S."/>
            <person name="Tomsho L.P."/>
            <person name="Schuster S.C."/>
            <person name="Henke P."/>
            <person name="Rohde M."/>
            <person name="Overmann J."/>
            <person name="Bryant D.A."/>
        </authorList>
    </citation>
    <scope>NUCLEOTIDE SEQUENCE [LARGE SCALE GENOMIC DNA]</scope>
    <source>
        <strain evidence="1">CR</strain>
    </source>
</reference>
<organism evidence="1 2">
    <name type="scientific">Candidatus Symbiobacter mobilis CR</name>
    <dbReference type="NCBI Taxonomy" id="946483"/>
    <lineage>
        <taxon>Bacteria</taxon>
        <taxon>Pseudomonadati</taxon>
        <taxon>Pseudomonadota</taxon>
        <taxon>Betaproteobacteria</taxon>
        <taxon>Burkholderiales</taxon>
        <taxon>Comamonadaceae</taxon>
    </lineage>
</organism>
<dbReference type="eggNOG" id="ENOG5032Z5Y">
    <property type="taxonomic scope" value="Bacteria"/>
</dbReference>
<dbReference type="KEGG" id="cbx:Cenrod_0152"/>
<dbReference type="RefSeq" id="WP_022771108.1">
    <property type="nucleotide sequence ID" value="NC_022576.1"/>
</dbReference>
<keyword evidence="2" id="KW-1185">Reference proteome</keyword>
<evidence type="ECO:0008006" key="3">
    <source>
        <dbReference type="Google" id="ProtNLM"/>
    </source>
</evidence>
<evidence type="ECO:0000313" key="1">
    <source>
        <dbReference type="EMBL" id="AGX86285.1"/>
    </source>
</evidence>
<protein>
    <recommendedName>
        <fullName evidence="3">DUF4258 domain-containing protein</fullName>
    </recommendedName>
</protein>
<dbReference type="HOGENOM" id="CLU_161787_0_1_4"/>
<dbReference type="Pfam" id="PF14076">
    <property type="entry name" value="DUF4258"/>
    <property type="match status" value="1"/>
</dbReference>
<name>U5N4T5_9BURK</name>
<gene>
    <name evidence="1" type="ORF">Cenrod_0152</name>
</gene>
<dbReference type="OrthoDB" id="9791640at2"/>
<evidence type="ECO:0000313" key="2">
    <source>
        <dbReference type="Proteomes" id="UP000017184"/>
    </source>
</evidence>
<proteinExistence type="predicted"/>
<dbReference type="EMBL" id="CP004885">
    <property type="protein sequence ID" value="AGX86285.1"/>
    <property type="molecule type" value="Genomic_DNA"/>
</dbReference>
<accession>U5N4T5</accession>
<dbReference type="InterPro" id="IPR025354">
    <property type="entry name" value="DUF4258"/>
</dbReference>
<dbReference type="Proteomes" id="UP000017184">
    <property type="component" value="Chromosome"/>
</dbReference>
<dbReference type="STRING" id="946483.Cenrod_0152"/>
<dbReference type="AlphaFoldDB" id="U5N4T5"/>